<feature type="signal peptide" evidence="2">
    <location>
        <begin position="1"/>
        <end position="20"/>
    </location>
</feature>
<feature type="domain" description="SCP" evidence="3">
    <location>
        <begin position="427"/>
        <end position="534"/>
    </location>
</feature>
<dbReference type="SUPFAM" id="SSF55797">
    <property type="entry name" value="PR-1-like"/>
    <property type="match status" value="1"/>
</dbReference>
<dbReference type="Pfam" id="PF00188">
    <property type="entry name" value="CAP"/>
    <property type="match status" value="2"/>
</dbReference>
<dbReference type="PANTHER" id="PTHR31157">
    <property type="entry name" value="SCP DOMAIN-CONTAINING PROTEIN"/>
    <property type="match status" value="1"/>
</dbReference>
<protein>
    <submittedName>
        <fullName evidence="4">CAP domain-containing protein</fullName>
    </submittedName>
</protein>
<accession>A0A540WK54</accession>
<keyword evidence="2" id="KW-0732">Signal</keyword>
<feature type="domain" description="SCP" evidence="3">
    <location>
        <begin position="291"/>
        <end position="391"/>
    </location>
</feature>
<feature type="chain" id="PRO_5022197051" evidence="2">
    <location>
        <begin position="21"/>
        <end position="541"/>
    </location>
</feature>
<evidence type="ECO:0000256" key="2">
    <source>
        <dbReference type="SAM" id="SignalP"/>
    </source>
</evidence>
<gene>
    <name evidence="4" type="ORF">FJV41_44795</name>
</gene>
<dbReference type="InterPro" id="IPR014044">
    <property type="entry name" value="CAP_dom"/>
</dbReference>
<evidence type="ECO:0000313" key="4">
    <source>
        <dbReference type="EMBL" id="TQF09402.1"/>
    </source>
</evidence>
<keyword evidence="5" id="KW-1185">Reference proteome</keyword>
<feature type="compositionally biased region" description="Low complexity" evidence="1">
    <location>
        <begin position="14"/>
        <end position="27"/>
    </location>
</feature>
<dbReference type="PANTHER" id="PTHR31157:SF1">
    <property type="entry name" value="SCP DOMAIN-CONTAINING PROTEIN"/>
    <property type="match status" value="1"/>
</dbReference>
<evidence type="ECO:0000313" key="5">
    <source>
        <dbReference type="Proteomes" id="UP000315369"/>
    </source>
</evidence>
<organism evidence="4 5">
    <name type="scientific">Myxococcus llanfairpwllgwyngyllgogerychwyrndrobwllllantysiliogogogochensis</name>
    <dbReference type="NCBI Taxonomy" id="2590453"/>
    <lineage>
        <taxon>Bacteria</taxon>
        <taxon>Pseudomonadati</taxon>
        <taxon>Myxococcota</taxon>
        <taxon>Myxococcia</taxon>
        <taxon>Myxococcales</taxon>
        <taxon>Cystobacterineae</taxon>
        <taxon>Myxococcaceae</taxon>
        <taxon>Myxococcus</taxon>
    </lineage>
</organism>
<sequence length="541" mass="57709">MIAVLALTALLAAAPGPTTGAPRPGTPSRAATAPSVPLAPRTPPPERKAPLTPAESMERQAAQHVVREFERVGRRAPTEDSSLSVAARRLAHDALSGVFTGAPDLFTLTEAVSDAGAADPAPRALVIRAWAHAHALESLRARTDLNSDRATHFGVGVALVDKRAALVTLVSDRKAELKPFPRVMPGERAVQTLCGRLNPPLHAPEIYVTRPDGEVVIVPLTRRGTEGSDFCTRLDFLKPGTYTVEVVAQGDAGPEVTSLFLTQIGEVRLRGERENNVEPTTEEGARSALHERINALRRAHGLVELMPDPVLERVAQGYSTRMTTEGFFAHIAPDGSTLTRRLPPGSRYGRAGENLGQAAGPLAAHFGIEHSPGHRRNLLDPGFRFMGVGVVLRTVAGGRSEATVTEVFTAASPASADPQNPQQDAYDALARWRAAKKLPPLARSQALESLALAHARHALELDQPAAQPGKAPLHERVFRVLPDAGTASVDFFVVSDPAALPESRSVTEATNNRVGVGVVRGDSKRFGAKQYWVAVIYAAVQ</sequence>
<proteinExistence type="predicted"/>
<evidence type="ECO:0000259" key="3">
    <source>
        <dbReference type="Pfam" id="PF00188"/>
    </source>
</evidence>
<dbReference type="Proteomes" id="UP000315369">
    <property type="component" value="Unassembled WGS sequence"/>
</dbReference>
<dbReference type="EMBL" id="VIFM01000350">
    <property type="protein sequence ID" value="TQF09402.1"/>
    <property type="molecule type" value="Genomic_DNA"/>
</dbReference>
<dbReference type="RefSeq" id="WP_141648766.1">
    <property type="nucleotide sequence ID" value="NZ_VIFM01000350.1"/>
</dbReference>
<name>A0A540WK54_9BACT</name>
<dbReference type="AlphaFoldDB" id="A0A540WK54"/>
<evidence type="ECO:0000256" key="1">
    <source>
        <dbReference type="SAM" id="MobiDB-lite"/>
    </source>
</evidence>
<dbReference type="InterPro" id="IPR035940">
    <property type="entry name" value="CAP_sf"/>
</dbReference>
<dbReference type="OrthoDB" id="9811255at2"/>
<feature type="region of interest" description="Disordered" evidence="1">
    <location>
        <begin position="14"/>
        <end position="60"/>
    </location>
</feature>
<reference evidence="4 5" key="1">
    <citation type="submission" date="2019-06" db="EMBL/GenBank/DDBJ databases">
        <authorList>
            <person name="Livingstone P."/>
            <person name="Whitworth D."/>
        </authorList>
    </citation>
    <scope>NUCLEOTIDE SEQUENCE [LARGE SCALE GENOMIC DNA]</scope>
    <source>
        <strain evidence="4 5">AM401</strain>
    </source>
</reference>
<dbReference type="Gene3D" id="3.40.33.10">
    <property type="entry name" value="CAP"/>
    <property type="match status" value="1"/>
</dbReference>
<dbReference type="CDD" id="cd05379">
    <property type="entry name" value="CAP_bacterial"/>
    <property type="match status" value="1"/>
</dbReference>
<comment type="caution">
    <text evidence="4">The sequence shown here is derived from an EMBL/GenBank/DDBJ whole genome shotgun (WGS) entry which is preliminary data.</text>
</comment>